<dbReference type="InterPro" id="IPR005814">
    <property type="entry name" value="Aminotrans_3"/>
</dbReference>
<dbReference type="GO" id="GO:0008483">
    <property type="term" value="F:transaminase activity"/>
    <property type="evidence" value="ECO:0007669"/>
    <property type="project" value="UniProtKB-KW"/>
</dbReference>
<dbReference type="Pfam" id="PF01636">
    <property type="entry name" value="APH"/>
    <property type="match status" value="1"/>
</dbReference>
<comment type="similarity">
    <text evidence="1">Belongs to the class-III pyridoxal-phosphate-dependent aminotransferase family.</text>
</comment>
<protein>
    <submittedName>
        <fullName evidence="4">Aminotransferase</fullName>
    </submittedName>
</protein>
<evidence type="ECO:0000256" key="1">
    <source>
        <dbReference type="ARBA" id="ARBA00008954"/>
    </source>
</evidence>
<organism evidence="4 5">
    <name type="scientific">Cryobacterium breve</name>
    <dbReference type="NCBI Taxonomy" id="1259258"/>
    <lineage>
        <taxon>Bacteria</taxon>
        <taxon>Bacillati</taxon>
        <taxon>Actinomycetota</taxon>
        <taxon>Actinomycetes</taxon>
        <taxon>Micrococcales</taxon>
        <taxon>Microbacteriaceae</taxon>
        <taxon>Cryobacterium</taxon>
    </lineage>
</organism>
<dbReference type="InterPro" id="IPR011009">
    <property type="entry name" value="Kinase-like_dom_sf"/>
</dbReference>
<dbReference type="Gene3D" id="3.90.1150.10">
    <property type="entry name" value="Aspartate Aminotransferase, domain 1"/>
    <property type="match status" value="1"/>
</dbReference>
<dbReference type="InterPro" id="IPR002575">
    <property type="entry name" value="Aminoglycoside_PTrfase"/>
</dbReference>
<reference evidence="4 5" key="1">
    <citation type="submission" date="2021-05" db="EMBL/GenBank/DDBJ databases">
        <authorList>
            <person name="Kumar R."/>
            <person name="Kumar A."/>
            <person name="Mukhia S."/>
        </authorList>
    </citation>
    <scope>NUCLEOTIDE SEQUENCE [LARGE SCALE GENOMIC DNA]</scope>
    <source>
        <strain evidence="4 5">ERMR7:08</strain>
    </source>
</reference>
<dbReference type="EMBL" id="CP075584">
    <property type="protein sequence ID" value="WBM79439.1"/>
    <property type="molecule type" value="Genomic_DNA"/>
</dbReference>
<keyword evidence="4" id="KW-0808">Transferase</keyword>
<dbReference type="CDD" id="cd00610">
    <property type="entry name" value="OAT_like"/>
    <property type="match status" value="1"/>
</dbReference>
<dbReference type="NCBIfam" id="NF004800">
    <property type="entry name" value="PRK06149.1"/>
    <property type="match status" value="1"/>
</dbReference>
<dbReference type="Gene3D" id="3.40.640.10">
    <property type="entry name" value="Type I PLP-dependent aspartate aminotransferase-like (Major domain)"/>
    <property type="match status" value="1"/>
</dbReference>
<name>A0ABY7ND21_9MICO</name>
<evidence type="ECO:0000256" key="2">
    <source>
        <dbReference type="ARBA" id="ARBA00022898"/>
    </source>
</evidence>
<dbReference type="Proteomes" id="UP001212421">
    <property type="component" value="Chromosome"/>
</dbReference>
<evidence type="ECO:0000313" key="4">
    <source>
        <dbReference type="EMBL" id="WBM79439.1"/>
    </source>
</evidence>
<dbReference type="InterPro" id="IPR015421">
    <property type="entry name" value="PyrdxlP-dep_Trfase_major"/>
</dbReference>
<sequence>MTNYNFFSTPSLPRPTVTEHDATAVARDLFHLTGDITELGSQQDRNFLIDDGETRWLLKFSNPAFSAQELEAQDAAAERVCLAGIDVPRSVPSRDGTAIRIVHVGDVDLHVRLLSFVEGDALTSRGALSVEEARSLGHTAGRLAASLDEFVHPGTERVTQWNLRIATQVVQMYLPHVPDPVRRERVREAAAHAQAALQPLSDTLRSQPIHGDITDDNVVTRHGSKLGVIDFGDIADSWVVAELAVTCASILHHNPRTPLIILETIAAFVTHTPLTDDELAALWALIVLRACVLVVSGEQQVAVDDANHYASENRDHEWISFEVAEGLDAQQMCALIRARVRLDRRSAIDRPEALLLQAAPLSVLDFSVTNPELRDGIWMGDDSEAALAAAVFRTSGTAVTRYGEFRLTRAKLHHTGETATLALGVEVVTAPGTVFSAPVDGAVRIEGDALVLEASGYEIWLTGLEPLAPGRVSAGQRIGTARVDTARPEAPVHVRVQLSRLAGIRPAFFATPAEAEIWQRVCPDPSPLFGIDLAAPELLSGDVLERRAATFAEVQEHYYTEPPEIERGWREHLIDVHAQCYLDLVNNVALAGHAHPRLVTAVSNQWSLLNTNSRFNYSALPRFTERLVALAPDGLDTVFLVNSGSEAVDLALRLATTYTGNDGVLAFQEAYHGWTVGADAVSSSIGDNPRARETRPDWVHVIDAPHPFRGTHRGADSAARYLEDLEATLGALDDAGTRLAAFIGEPVFGNAGGVLLPDGYLAGVFEKVRARGGLTISDEVQVGYGRLGEYFWGVDQQGVTPDIITIAKGMGNGQPLGAVITRRDIAEKFAEEGSLFSSAGGSPVSCIVGLTVLDILHDEGLQENARTVGGDLKAKLLRLKGRHDIIGAVHGLGLYLGVELVRDLDTLEPASVEASEICEELLREGCIVQPTGDYKNVLKIKPPMNITTESVDFFVEALDRVLSARSRR</sequence>
<dbReference type="InterPro" id="IPR015422">
    <property type="entry name" value="PyrdxlP-dep_Trfase_small"/>
</dbReference>
<feature type="domain" description="Aminoglycoside phosphotransferase" evidence="3">
    <location>
        <begin position="36"/>
        <end position="254"/>
    </location>
</feature>
<keyword evidence="4" id="KW-0032">Aminotransferase</keyword>
<dbReference type="RefSeq" id="WP_281534012.1">
    <property type="nucleotide sequence ID" value="NZ_CP075584.1"/>
</dbReference>
<dbReference type="PANTHER" id="PTHR45688:SF13">
    <property type="entry name" value="ALANINE--GLYOXYLATE AMINOTRANSFERASE 2-LIKE"/>
    <property type="match status" value="1"/>
</dbReference>
<dbReference type="SUPFAM" id="SSF56112">
    <property type="entry name" value="Protein kinase-like (PK-like)"/>
    <property type="match status" value="1"/>
</dbReference>
<keyword evidence="2" id="KW-0663">Pyridoxal phosphate</keyword>
<evidence type="ECO:0000259" key="3">
    <source>
        <dbReference type="Pfam" id="PF01636"/>
    </source>
</evidence>
<proteinExistence type="inferred from homology"/>
<dbReference type="PANTHER" id="PTHR45688">
    <property type="match status" value="1"/>
</dbReference>
<keyword evidence="5" id="KW-1185">Reference proteome</keyword>
<accession>A0ABY7ND21</accession>
<dbReference type="SUPFAM" id="SSF53383">
    <property type="entry name" value="PLP-dependent transferases"/>
    <property type="match status" value="1"/>
</dbReference>
<gene>
    <name evidence="4" type="ORF">KIV56_13855</name>
</gene>
<dbReference type="Pfam" id="PF00202">
    <property type="entry name" value="Aminotran_3"/>
    <property type="match status" value="1"/>
</dbReference>
<evidence type="ECO:0000313" key="5">
    <source>
        <dbReference type="Proteomes" id="UP001212421"/>
    </source>
</evidence>
<dbReference type="InterPro" id="IPR015424">
    <property type="entry name" value="PyrdxlP-dep_Trfase"/>
</dbReference>
<dbReference type="Gene3D" id="3.90.1200.10">
    <property type="match status" value="1"/>
</dbReference>